<name>A0ABW1H9B3_9ACTN</name>
<feature type="compositionally biased region" description="Basic and acidic residues" evidence="1">
    <location>
        <begin position="60"/>
        <end position="78"/>
    </location>
</feature>
<dbReference type="CDD" id="cd15482">
    <property type="entry name" value="Sialidase_non-viral"/>
    <property type="match status" value="1"/>
</dbReference>
<dbReference type="InterPro" id="IPR015943">
    <property type="entry name" value="WD40/YVTN_repeat-like_dom_sf"/>
</dbReference>
<reference evidence="4" key="1">
    <citation type="journal article" date="2019" name="Int. J. Syst. Evol. Microbiol.">
        <title>The Global Catalogue of Microorganisms (GCM) 10K type strain sequencing project: providing services to taxonomists for standard genome sequencing and annotation.</title>
        <authorList>
            <consortium name="The Broad Institute Genomics Platform"/>
            <consortium name="The Broad Institute Genome Sequencing Center for Infectious Disease"/>
            <person name="Wu L."/>
            <person name="Ma J."/>
        </authorList>
    </citation>
    <scope>NUCLEOTIDE SEQUENCE [LARGE SCALE GENOMIC DNA]</scope>
    <source>
        <strain evidence="4">CGMCC 4.7144</strain>
    </source>
</reference>
<accession>A0ABW1H9B3</accession>
<evidence type="ECO:0000313" key="4">
    <source>
        <dbReference type="Proteomes" id="UP001596226"/>
    </source>
</evidence>
<feature type="transmembrane region" description="Helical" evidence="2">
    <location>
        <begin position="37"/>
        <end position="58"/>
    </location>
</feature>
<dbReference type="SUPFAM" id="SSF50939">
    <property type="entry name" value="Sialidases"/>
    <property type="match status" value="1"/>
</dbReference>
<dbReference type="Gene3D" id="2.130.10.10">
    <property type="entry name" value="YVTN repeat-like/Quinoprotein amine dehydrogenase"/>
    <property type="match status" value="1"/>
</dbReference>
<dbReference type="Proteomes" id="UP001596226">
    <property type="component" value="Unassembled WGS sequence"/>
</dbReference>
<feature type="region of interest" description="Disordered" evidence="1">
    <location>
        <begin position="60"/>
        <end position="105"/>
    </location>
</feature>
<sequence length="421" mass="45045">MSDREFSGFDVATLTEAVRQPPLDQLRSRARSRRHRSVAVLATALVALAGVAVVPSLAKPERTDLAGPERTDPARPQRTDPAGPPKPSPGPAGSSDFTLTGPDSGVDVRRNGCVLNFSYTGDRGRSWSDWDAARFEGARCQASSLSPERVLYFSVLSDRSYLVSDAGTLRLSIDYGRTWRNGDEAIVAVATIPVTARPVFCAFGCGALREPLAVDPSSGTVYRLAGSPPSPLPLFSLYASPDGTIWATYRTNLMEIGTSATAVARSADRGRSWTTWELGPDSNALTVVGLDDREGYLLAEPTAVEPSMRLLRTTDGGKSWTNTGANLPTSSHWDLTVGSDGSLLAITPAEGTDPDRLARLLVSRDDGRHFTVVREYGPVVGAASVAPGYAWLFGRDGSTGEPDHFLLTTDATTWTRFTLSP</sequence>
<keyword evidence="4" id="KW-1185">Reference proteome</keyword>
<dbReference type="RefSeq" id="WP_377512772.1">
    <property type="nucleotide sequence ID" value="NZ_JBHSQS010000009.1"/>
</dbReference>
<keyword evidence="2" id="KW-1133">Transmembrane helix</keyword>
<keyword evidence="2" id="KW-0812">Transmembrane</keyword>
<proteinExistence type="predicted"/>
<organism evidence="3 4">
    <name type="scientific">Micromonospora vulcania</name>
    <dbReference type="NCBI Taxonomy" id="1441873"/>
    <lineage>
        <taxon>Bacteria</taxon>
        <taxon>Bacillati</taxon>
        <taxon>Actinomycetota</taxon>
        <taxon>Actinomycetes</taxon>
        <taxon>Micromonosporales</taxon>
        <taxon>Micromonosporaceae</taxon>
        <taxon>Micromonospora</taxon>
    </lineage>
</organism>
<dbReference type="InterPro" id="IPR036278">
    <property type="entry name" value="Sialidase_sf"/>
</dbReference>
<keyword evidence="2" id="KW-0472">Membrane</keyword>
<evidence type="ECO:0000313" key="3">
    <source>
        <dbReference type="EMBL" id="MFC5925017.1"/>
    </source>
</evidence>
<gene>
    <name evidence="3" type="ORF">ACFQGL_16870</name>
</gene>
<comment type="caution">
    <text evidence="3">The sequence shown here is derived from an EMBL/GenBank/DDBJ whole genome shotgun (WGS) entry which is preliminary data.</text>
</comment>
<evidence type="ECO:0000256" key="1">
    <source>
        <dbReference type="SAM" id="MobiDB-lite"/>
    </source>
</evidence>
<evidence type="ECO:0000256" key="2">
    <source>
        <dbReference type="SAM" id="Phobius"/>
    </source>
</evidence>
<protein>
    <submittedName>
        <fullName evidence="3">WD40/YVTN/BNR-like repeat-containing protein</fullName>
    </submittedName>
</protein>
<dbReference type="EMBL" id="JBHSQS010000009">
    <property type="protein sequence ID" value="MFC5925017.1"/>
    <property type="molecule type" value="Genomic_DNA"/>
</dbReference>